<dbReference type="Proteomes" id="UP000460718">
    <property type="component" value="Unassembled WGS sequence"/>
</dbReference>
<evidence type="ECO:0000313" key="8">
    <source>
        <dbReference type="Proteomes" id="UP000476176"/>
    </source>
</evidence>
<dbReference type="Pfam" id="PF20681">
    <property type="entry name" value="DUF6818"/>
    <property type="match status" value="1"/>
</dbReference>
<feature type="compositionally biased region" description="Basic and acidic residues" evidence="1">
    <location>
        <begin position="136"/>
        <end position="145"/>
    </location>
</feature>
<dbReference type="EMBL" id="QXFW01000301">
    <property type="protein sequence ID" value="KAE9016855.1"/>
    <property type="molecule type" value="Genomic_DNA"/>
</dbReference>
<evidence type="ECO:0000313" key="6">
    <source>
        <dbReference type="Proteomes" id="UP000440367"/>
    </source>
</evidence>
<evidence type="ECO:0000313" key="4">
    <source>
        <dbReference type="EMBL" id="KAE9240272.1"/>
    </source>
</evidence>
<dbReference type="EMBL" id="QXGD01000315">
    <property type="protein sequence ID" value="KAE9243582.1"/>
    <property type="molecule type" value="Genomic_DNA"/>
</dbReference>
<evidence type="ECO:0000313" key="7">
    <source>
        <dbReference type="Proteomes" id="UP000460718"/>
    </source>
</evidence>
<dbReference type="Proteomes" id="UP000440367">
    <property type="component" value="Unassembled WGS sequence"/>
</dbReference>
<reference evidence="5 6" key="1">
    <citation type="submission" date="2018-08" db="EMBL/GenBank/DDBJ databases">
        <title>Genomic investigation of the strawberry pathogen Phytophthora fragariae indicates pathogenicity is determined by transcriptional variation in three key races.</title>
        <authorList>
            <person name="Adams T.M."/>
            <person name="Armitage A.D."/>
            <person name="Sobczyk M.K."/>
            <person name="Bates H.J."/>
            <person name="Dunwell J.M."/>
            <person name="Nellist C.F."/>
            <person name="Harrison R.J."/>
        </authorList>
    </citation>
    <scope>NUCLEOTIDE SEQUENCE [LARGE SCALE GENOMIC DNA]</scope>
    <source>
        <strain evidence="5 6">BC-1</strain>
        <strain evidence="4 8">BC-23</strain>
        <strain evidence="3 7">SCRP245</strain>
    </source>
</reference>
<proteinExistence type="predicted"/>
<feature type="domain" description="DUF6818" evidence="2">
    <location>
        <begin position="30"/>
        <end position="114"/>
    </location>
</feature>
<sequence length="279" mass="29604">MVQRGRRAGYHNYSVNEQMLLCTVAAEVKPLGRNMWEEVALEYNSRRGRSWLERDYDSLRRKFRNLYGKTKPTGNNDGLPPKLRPIALAHEVQYAIEMKGGAHTSHDGFDRGQDDAHLLRDVAAVLDGAGGDDEDPAARDSASDEGREDEEDSQASVIDFRQRGHIGADADPEPTPTSVGTIVTRRGAFDASLGEDVWSDEEDEASPLASTSQVVVGGGGGETSVATSGVGGGGQRTIGDAALERALVATARADSSVYGEGGSPVDDDSASNSQLVAAS</sequence>
<feature type="region of interest" description="Disordered" evidence="1">
    <location>
        <begin position="127"/>
        <end position="157"/>
    </location>
</feature>
<name>A0A6A3ZXQ8_9STRA</name>
<feature type="region of interest" description="Disordered" evidence="1">
    <location>
        <begin position="195"/>
        <end position="234"/>
    </location>
</feature>
<dbReference type="Proteomes" id="UP000476176">
    <property type="component" value="Unassembled WGS sequence"/>
</dbReference>
<accession>A0A6A3ZXQ8</accession>
<dbReference type="PANTHER" id="PTHR34409">
    <property type="entry name" value="SET DOMAIN-CONTAINING PROTEIN"/>
    <property type="match status" value="1"/>
</dbReference>
<comment type="caution">
    <text evidence="5">The sequence shown here is derived from an EMBL/GenBank/DDBJ whole genome shotgun (WGS) entry which is preliminary data.</text>
</comment>
<evidence type="ECO:0000313" key="5">
    <source>
        <dbReference type="EMBL" id="KAE9243582.1"/>
    </source>
</evidence>
<protein>
    <recommendedName>
        <fullName evidence="2">DUF6818 domain-containing protein</fullName>
    </recommendedName>
</protein>
<dbReference type="AlphaFoldDB" id="A0A6A3ZXQ8"/>
<feature type="region of interest" description="Disordered" evidence="1">
    <location>
        <begin position="253"/>
        <end position="279"/>
    </location>
</feature>
<organism evidence="5 6">
    <name type="scientific">Phytophthora fragariae</name>
    <dbReference type="NCBI Taxonomy" id="53985"/>
    <lineage>
        <taxon>Eukaryota</taxon>
        <taxon>Sar</taxon>
        <taxon>Stramenopiles</taxon>
        <taxon>Oomycota</taxon>
        <taxon>Peronosporomycetes</taxon>
        <taxon>Peronosporales</taxon>
        <taxon>Peronosporaceae</taxon>
        <taxon>Phytophthora</taxon>
    </lineage>
</organism>
<evidence type="ECO:0000256" key="1">
    <source>
        <dbReference type="SAM" id="MobiDB-lite"/>
    </source>
</evidence>
<gene>
    <name evidence="5" type="ORF">PF002_g8191</name>
    <name evidence="4" type="ORF">PF004_g7581</name>
    <name evidence="3" type="ORF">PF011_g6967</name>
</gene>
<dbReference type="EMBL" id="QXGC01000330">
    <property type="protein sequence ID" value="KAE9240272.1"/>
    <property type="molecule type" value="Genomic_DNA"/>
</dbReference>
<dbReference type="PANTHER" id="PTHR34409:SF1">
    <property type="entry name" value="MYB-LIKE DOMAIN-CONTAINING PROTEIN"/>
    <property type="match status" value="1"/>
</dbReference>
<dbReference type="InterPro" id="IPR049203">
    <property type="entry name" value="DUF6818"/>
</dbReference>
<feature type="region of interest" description="Disordered" evidence="1">
    <location>
        <begin position="164"/>
        <end position="183"/>
    </location>
</feature>
<evidence type="ECO:0000259" key="2">
    <source>
        <dbReference type="Pfam" id="PF20681"/>
    </source>
</evidence>
<evidence type="ECO:0000313" key="3">
    <source>
        <dbReference type="EMBL" id="KAE9016855.1"/>
    </source>
</evidence>
<feature type="compositionally biased region" description="Polar residues" evidence="1">
    <location>
        <begin position="270"/>
        <end position="279"/>
    </location>
</feature>